<organism evidence="1 2">
    <name type="scientific">Megamonas hypermegale</name>
    <dbReference type="NCBI Taxonomy" id="158847"/>
    <lineage>
        <taxon>Bacteria</taxon>
        <taxon>Bacillati</taxon>
        <taxon>Bacillota</taxon>
        <taxon>Negativicutes</taxon>
        <taxon>Selenomonadales</taxon>
        <taxon>Selenomonadaceae</taxon>
        <taxon>Megamonas</taxon>
    </lineage>
</organism>
<name>A0A239U504_9FIRM</name>
<evidence type="ECO:0000313" key="1">
    <source>
        <dbReference type="EMBL" id="SNV05211.1"/>
    </source>
</evidence>
<accession>A0A239U504</accession>
<dbReference type="RefSeq" id="WP_027890307.1">
    <property type="nucleotide sequence ID" value="NZ_LT906446.1"/>
</dbReference>
<reference evidence="1 2" key="1">
    <citation type="submission" date="2017-06" db="EMBL/GenBank/DDBJ databases">
        <authorList>
            <consortium name="Pathogen Informatics"/>
        </authorList>
    </citation>
    <scope>NUCLEOTIDE SEQUENCE [LARGE SCALE GENOMIC DNA]</scope>
    <source>
        <strain evidence="1 2">NCTC10570</strain>
    </source>
</reference>
<dbReference type="Proteomes" id="UP000215383">
    <property type="component" value="Chromosome 1"/>
</dbReference>
<dbReference type="eggNOG" id="COG1337">
    <property type="taxonomic scope" value="Bacteria"/>
</dbReference>
<dbReference type="EMBL" id="LT906446">
    <property type="protein sequence ID" value="SNV05211.1"/>
    <property type="molecule type" value="Genomic_DNA"/>
</dbReference>
<keyword evidence="2" id="KW-1185">Reference proteome</keyword>
<dbReference type="InterPro" id="IPR023825">
    <property type="entry name" value="CRISPR-assoc_RAMP_BGP1436"/>
</dbReference>
<protein>
    <submittedName>
        <fullName evidence="1">CRISPR-associated protein</fullName>
    </submittedName>
</protein>
<dbReference type="GeneID" id="78508097"/>
<sequence length="594" mass="69846">MGKNISDLKEQARAPYNFIQLNDVIVPSKINEYVEKEQLKNNKLNYWNKNDKKILNEAGYKAFIKDSAKYSGYFDVDIENITPLYFGGENGALIDGIHNAIPGSSLRGCLKNIFRIITNSAMRCNENGNFSDRLFFWRSISEDDLFTEEYLNEMSLQGKNRPRAQAGFLIEFMGKKYVCPAKFKVIKNTTNIKKVEKSPRIIWRNDCVDVFSGNIDEKDKLYFYRITEPVWDKRIAISDRFMNFYKLDQNRNSKNLFKFEGNSFSNVPRGIKLLEYALKKRYKVINPCFYCIENGKVCHLGSSPYYRIPYKKTVDMHVPSELKIPVIDFTDAVFGNKEYWGSRIYVDDCYLKDEGKKEIFYKGFNLSVKSPNPAAYQFYLNTDDDGTSVQNWNGDTNIRGYKMYWHKKMDWKGIQKDDVNKRYNGVLIKKPFRERCHFKGRVRFENLDEVELGALVYLFKLGEENCCYKLGMGKSVGLGSVKILADLYLRDDKYYTRLFDGCEKFKEYSLIEDTQKYVEEFNQYMYKYLMSHSKKSLDLYQKRMNDLRIIMGIENIDNSKWCKKISYMDINNDIDKEILRKKIPLPTIAEIAQK</sequence>
<dbReference type="NCBIfam" id="TIGR03986">
    <property type="entry name" value="TIGR03986 family CRISPR-associated RAMP protein"/>
    <property type="match status" value="1"/>
</dbReference>
<proteinExistence type="predicted"/>
<evidence type="ECO:0000313" key="2">
    <source>
        <dbReference type="Proteomes" id="UP000215383"/>
    </source>
</evidence>
<gene>
    <name evidence="1" type="ORF">SAMEA4364220_02117</name>
</gene>
<dbReference type="AlphaFoldDB" id="A0A239U504"/>